<keyword evidence="1" id="KW-0472">Membrane</keyword>
<gene>
    <name evidence="2" type="ORF">METZ01_LOCUS119394</name>
</gene>
<reference evidence="2" key="1">
    <citation type="submission" date="2018-05" db="EMBL/GenBank/DDBJ databases">
        <authorList>
            <person name="Lanie J.A."/>
            <person name="Ng W.-L."/>
            <person name="Kazmierczak K.M."/>
            <person name="Andrzejewski T.M."/>
            <person name="Davidsen T.M."/>
            <person name="Wayne K.J."/>
            <person name="Tettelin H."/>
            <person name="Glass J.I."/>
            <person name="Rusch D."/>
            <person name="Podicherti R."/>
            <person name="Tsui H.-C.T."/>
            <person name="Winkler M.E."/>
        </authorList>
    </citation>
    <scope>NUCLEOTIDE SEQUENCE</scope>
</reference>
<evidence type="ECO:0000313" key="2">
    <source>
        <dbReference type="EMBL" id="SVA66540.1"/>
    </source>
</evidence>
<proteinExistence type="predicted"/>
<feature type="transmembrane region" description="Helical" evidence="1">
    <location>
        <begin position="6"/>
        <end position="24"/>
    </location>
</feature>
<keyword evidence="1" id="KW-0812">Transmembrane</keyword>
<accession>A0A381XPF7</accession>
<protein>
    <submittedName>
        <fullName evidence="2">Uncharacterized protein</fullName>
    </submittedName>
</protein>
<keyword evidence="1" id="KW-1133">Transmembrane helix</keyword>
<name>A0A381XPF7_9ZZZZ</name>
<sequence length="213" mass="23556">MRTKTVFKLGVGAVLLVGVPWLFLKTIRSTIAEPYSIDRTTLTEWTLHIDETGAPGPAVMTLVPARSLVPQLFQQVFQRTMESLTTPVQAGMPVVLQSEFLTSLQNVFTPAEILVIAKAAGLEDLHFEPVCMAVKREPFGGGTRQLFFVVFEASGFMEFRQELARRYREAGGVAPFEAAAIDLVLPIASTDANFAQWWPLAVDREVDCRAPIM</sequence>
<dbReference type="EMBL" id="UINC01015880">
    <property type="protein sequence ID" value="SVA66540.1"/>
    <property type="molecule type" value="Genomic_DNA"/>
</dbReference>
<organism evidence="2">
    <name type="scientific">marine metagenome</name>
    <dbReference type="NCBI Taxonomy" id="408172"/>
    <lineage>
        <taxon>unclassified sequences</taxon>
        <taxon>metagenomes</taxon>
        <taxon>ecological metagenomes</taxon>
    </lineage>
</organism>
<evidence type="ECO:0000256" key="1">
    <source>
        <dbReference type="SAM" id="Phobius"/>
    </source>
</evidence>
<dbReference type="AlphaFoldDB" id="A0A381XPF7"/>